<evidence type="ECO:0000259" key="2">
    <source>
        <dbReference type="PROSITE" id="PS50020"/>
    </source>
</evidence>
<feature type="compositionally biased region" description="Low complexity" evidence="1">
    <location>
        <begin position="241"/>
        <end position="256"/>
    </location>
</feature>
<dbReference type="InParanoid" id="D8UAK1"/>
<feature type="compositionally biased region" description="Pro residues" evidence="1">
    <location>
        <begin position="942"/>
        <end position="954"/>
    </location>
</feature>
<feature type="compositionally biased region" description="Low complexity" evidence="1">
    <location>
        <begin position="112"/>
        <end position="122"/>
    </location>
</feature>
<feature type="compositionally biased region" description="Acidic residues" evidence="1">
    <location>
        <begin position="956"/>
        <end position="965"/>
    </location>
</feature>
<dbReference type="SMART" id="SM00456">
    <property type="entry name" value="WW"/>
    <property type="match status" value="2"/>
</dbReference>
<dbReference type="RefSeq" id="XP_002955634.1">
    <property type="nucleotide sequence ID" value="XM_002955588.1"/>
</dbReference>
<dbReference type="GeneID" id="9614403"/>
<proteinExistence type="predicted"/>
<dbReference type="InterPro" id="IPR036020">
    <property type="entry name" value="WW_dom_sf"/>
</dbReference>
<dbReference type="Proteomes" id="UP000001058">
    <property type="component" value="Unassembled WGS sequence"/>
</dbReference>
<feature type="region of interest" description="Disordered" evidence="1">
    <location>
        <begin position="187"/>
        <end position="206"/>
    </location>
</feature>
<gene>
    <name evidence="3" type="ORF">VOLCADRAFT_106914</name>
</gene>
<evidence type="ECO:0000313" key="3">
    <source>
        <dbReference type="EMBL" id="EFJ43274.1"/>
    </source>
</evidence>
<feature type="compositionally biased region" description="Basic and acidic residues" evidence="1">
    <location>
        <begin position="1226"/>
        <end position="1253"/>
    </location>
</feature>
<dbReference type="PROSITE" id="PS01159">
    <property type="entry name" value="WW_DOMAIN_1"/>
    <property type="match status" value="1"/>
</dbReference>
<feature type="region of interest" description="Disordered" evidence="1">
    <location>
        <begin position="423"/>
        <end position="499"/>
    </location>
</feature>
<dbReference type="InterPro" id="IPR001202">
    <property type="entry name" value="WW_dom"/>
</dbReference>
<feature type="domain" description="WW" evidence="2">
    <location>
        <begin position="1394"/>
        <end position="1427"/>
    </location>
</feature>
<feature type="region of interest" description="Disordered" evidence="1">
    <location>
        <begin position="1217"/>
        <end position="1363"/>
    </location>
</feature>
<feature type="compositionally biased region" description="Polar residues" evidence="1">
    <location>
        <begin position="724"/>
        <end position="738"/>
    </location>
</feature>
<reference evidence="3 4" key="1">
    <citation type="journal article" date="2010" name="Science">
        <title>Genomic analysis of organismal complexity in the multicellular green alga Volvox carteri.</title>
        <authorList>
            <person name="Prochnik S.E."/>
            <person name="Umen J."/>
            <person name="Nedelcu A.M."/>
            <person name="Hallmann A."/>
            <person name="Miller S.M."/>
            <person name="Nishii I."/>
            <person name="Ferris P."/>
            <person name="Kuo A."/>
            <person name="Mitros T."/>
            <person name="Fritz-Laylin L.K."/>
            <person name="Hellsten U."/>
            <person name="Chapman J."/>
            <person name="Simakov O."/>
            <person name="Rensing S.A."/>
            <person name="Terry A."/>
            <person name="Pangilinan J."/>
            <person name="Kapitonov V."/>
            <person name="Jurka J."/>
            <person name="Salamov A."/>
            <person name="Shapiro H."/>
            <person name="Schmutz J."/>
            <person name="Grimwood J."/>
            <person name="Lindquist E."/>
            <person name="Lucas S."/>
            <person name="Grigoriev I.V."/>
            <person name="Schmitt R."/>
            <person name="Kirk D."/>
            <person name="Rokhsar D.S."/>
        </authorList>
    </citation>
    <scope>NUCLEOTIDE SEQUENCE [LARGE SCALE GENOMIC DNA]</scope>
    <source>
        <strain evidence="4">f. Nagariensis / Eve</strain>
    </source>
</reference>
<keyword evidence="4" id="KW-1185">Reference proteome</keyword>
<dbReference type="KEGG" id="vcn:VOLCADRAFT_106914"/>
<feature type="region of interest" description="Disordered" evidence="1">
    <location>
        <begin position="892"/>
        <end position="989"/>
    </location>
</feature>
<organism evidence="4">
    <name type="scientific">Volvox carteri f. nagariensis</name>
    <dbReference type="NCBI Taxonomy" id="3068"/>
    <lineage>
        <taxon>Eukaryota</taxon>
        <taxon>Viridiplantae</taxon>
        <taxon>Chlorophyta</taxon>
        <taxon>core chlorophytes</taxon>
        <taxon>Chlorophyceae</taxon>
        <taxon>CS clade</taxon>
        <taxon>Chlamydomonadales</taxon>
        <taxon>Volvocaceae</taxon>
        <taxon>Volvox</taxon>
    </lineage>
</organism>
<feature type="compositionally biased region" description="Polar residues" evidence="1">
    <location>
        <begin position="1255"/>
        <end position="1264"/>
    </location>
</feature>
<sequence length="1427" mass="142144">MKRGGHPPKKARLELDDEEEALDPIAAAIEAKRKSFEDIAACMSLMVVREFGSKGQCHRSSLTRGKQGSRPLSTRRCRNEAAACGQRPSDADEASSASPEASSEDERDGQMADAATAMASAAGRSRLRTQSATQVAARGSASAGTAALPSGREEACGGEPSPGPGAADAVAGASTAVAPKVRSVDGAALAGGKQPPGKGVASAAGAGGGDAMDLELASFLQELEASGLLGEADGVGEEPDGAAASEAGAETATTNTPGGGLTGAPPSTAATTENAAGAEQRVLGYLLQAPEWSKCLDTGSSKVYYWNLTTGEVAWEPPPSTDGDLLLPPEEPEAESGGDGADVAASTGAAPISYGLDREVTQGQSMVVGEAHGGGEEATAAAEQTATAVLAEKEEEAAALPASGMEVVSGLGLSVAAPEVWEPSSATAADQEDTGDEGGGTAAASTDGAVDRGGIATAAPPHAMEDTEPGDGPAAAAATASPSLCPEAAPAAPQATVPPLGTDALMEVECLNGRSSGGGTVASASAGGECQAPVGHDLGQEGINEAMAPGASGATASGAGPMGGPVVEVPRREAEDVTEASTGGSEGREPVRAAAARAAAGVDLPPLVRLAVEAQIRAEDWRQLSAQQSAAAAAGQPADAVCWPTLERHWVHRIKQLLEALPAARAEMQRMRLGVQVAMLPNAAAAAAATAGPAAAGWATLGPGLELPSGPAASPGRDRAAAQTGESVAKTGSATETETAVIAPLQLRKAPGDGSAAVGDGGDGAKVAGGKASPQNGEVGGRAEGEDDMEEGELAETATRGSPAPATAAGTAADEAASGMAGPMPTAEAAGAPGASAAVAPAAIPYMYDGTAFDMQGYYNWSAHLYRYHVSYVEAGHYPYVLPGAVGGDVDAEQPPLPPLPEDGCATATAGPLPVSSPAPPPPPSPLPPVPPLPGPAEEAFPPLPPDVPLPPEPTVIDDGDDMVIEEGGGASPGTAPVPPAGDHVAPPLPPGFESATAYISMYGQNAYDAYMSQMYGYAYGMAPPPATTSAGHEALQFANLYLGYGGAAAATQLPLPAADAEVVAAAVEEGPTAVPSAAAAATKPLVSQPKRKEYRSEPIRNPVAVGIATIGPLGAGRGEAGADDGGDSGPARARVSPSPTPPPLDLLNMHVLPAEPAGGAATAPAAAAGAVAAAGKRKLAAAAGSITAAAAGGGAKRNKGLGGRMGALVQQWSAAQKQLEAEDEERARKAAEAEDPDAQERKRLAELERWKWEQQVTGASRDNANFAPLGDWRSRFPKMAAQQHDDQPGGGEGGEAGGTAATEDATTAAAAAAAAGSAGSKKAKKAAKEESKREKKEKKVKKDKKEVVPAAPEGGGRQPHVAATTVTTTTTTAAVVAPVLNFKTKPDLDALSAGLPSGWRAMWDKNSGDVYYGNMTTRETRWTRPG</sequence>
<dbReference type="EMBL" id="GL378374">
    <property type="protein sequence ID" value="EFJ43274.1"/>
    <property type="molecule type" value="Genomic_DNA"/>
</dbReference>
<feature type="region of interest" description="Disordered" evidence="1">
    <location>
        <begin position="54"/>
        <end position="171"/>
    </location>
</feature>
<feature type="compositionally biased region" description="Gly residues" evidence="1">
    <location>
        <begin position="1289"/>
        <end position="1298"/>
    </location>
</feature>
<feature type="region of interest" description="Disordered" evidence="1">
    <location>
        <begin position="1116"/>
        <end position="1147"/>
    </location>
</feature>
<dbReference type="PROSITE" id="PS50020">
    <property type="entry name" value="WW_DOMAIN_2"/>
    <property type="match status" value="2"/>
</dbReference>
<dbReference type="STRING" id="3068.D8UAK1"/>
<protein>
    <recommendedName>
        <fullName evidence="2">WW domain-containing protein</fullName>
    </recommendedName>
</protein>
<feature type="compositionally biased region" description="Polar residues" evidence="1">
    <location>
        <begin position="58"/>
        <end position="72"/>
    </location>
</feature>
<dbReference type="CDD" id="cd00201">
    <property type="entry name" value="WW"/>
    <property type="match status" value="2"/>
</dbReference>
<feature type="compositionally biased region" description="Low complexity" evidence="1">
    <location>
        <begin position="797"/>
        <end position="831"/>
    </location>
</feature>
<dbReference type="PANTHER" id="PTHR47852:SF2">
    <property type="entry name" value="WW DOMAIN-CONTAINING PROTEIN"/>
    <property type="match status" value="1"/>
</dbReference>
<dbReference type="eggNOG" id="ENOG502QTDD">
    <property type="taxonomic scope" value="Eukaryota"/>
</dbReference>
<feature type="compositionally biased region" description="Acidic residues" evidence="1">
    <location>
        <begin position="785"/>
        <end position="794"/>
    </location>
</feature>
<feature type="region of interest" description="Disordered" evidence="1">
    <location>
        <begin position="1"/>
        <end position="20"/>
    </location>
</feature>
<feature type="compositionally biased region" description="Low complexity" evidence="1">
    <location>
        <begin position="474"/>
        <end position="499"/>
    </location>
</feature>
<dbReference type="Pfam" id="PF00397">
    <property type="entry name" value="WW"/>
    <property type="match status" value="2"/>
</dbReference>
<name>D8UAK1_VOLCA</name>
<feature type="region of interest" description="Disordered" evidence="1">
    <location>
        <begin position="313"/>
        <end position="344"/>
    </location>
</feature>
<feature type="domain" description="WW" evidence="2">
    <location>
        <begin position="290"/>
        <end position="320"/>
    </location>
</feature>
<dbReference type="PANTHER" id="PTHR47852">
    <property type="entry name" value="OS06G0298400 PROTEIN"/>
    <property type="match status" value="1"/>
</dbReference>
<feature type="compositionally biased region" description="Basic residues" evidence="1">
    <location>
        <begin position="1"/>
        <end position="10"/>
    </location>
</feature>
<accession>D8UAK1</accession>
<feature type="region of interest" description="Disordered" evidence="1">
    <location>
        <begin position="231"/>
        <end position="274"/>
    </location>
</feature>
<dbReference type="SUPFAM" id="SSF51045">
    <property type="entry name" value="WW domain"/>
    <property type="match status" value="2"/>
</dbReference>
<dbReference type="Gene3D" id="2.20.70.10">
    <property type="match status" value="2"/>
</dbReference>
<feature type="region of interest" description="Disordered" evidence="1">
    <location>
        <begin position="706"/>
        <end position="831"/>
    </location>
</feature>
<feature type="compositionally biased region" description="Low complexity" evidence="1">
    <location>
        <begin position="136"/>
        <end position="147"/>
    </location>
</feature>
<dbReference type="OrthoDB" id="552576at2759"/>
<evidence type="ECO:0000313" key="4">
    <source>
        <dbReference type="Proteomes" id="UP000001058"/>
    </source>
</evidence>
<evidence type="ECO:0000256" key="1">
    <source>
        <dbReference type="SAM" id="MobiDB-lite"/>
    </source>
</evidence>
<feature type="compositionally biased region" description="Low complexity" evidence="1">
    <location>
        <begin position="1299"/>
        <end position="1321"/>
    </location>
</feature>
<feature type="compositionally biased region" description="Pro residues" evidence="1">
    <location>
        <begin position="915"/>
        <end position="935"/>
    </location>
</feature>